<keyword evidence="3" id="KW-1185">Reference proteome</keyword>
<reference evidence="2" key="2">
    <citation type="submission" date="2019-07" db="EMBL/GenBank/DDBJ databases">
        <authorList>
            <person name="Yang Y."/>
            <person name="Bocs S."/>
            <person name="Baudouin L."/>
        </authorList>
    </citation>
    <scope>NUCLEOTIDE SEQUENCE</scope>
    <source>
        <tissue evidence="2">Spear leaf of Hainan Tall coconut</tissue>
    </source>
</reference>
<dbReference type="Pfam" id="PF07797">
    <property type="entry name" value="DUF1639"/>
    <property type="match status" value="1"/>
</dbReference>
<dbReference type="InterPro" id="IPR012438">
    <property type="entry name" value="DUF1639"/>
</dbReference>
<dbReference type="PANTHER" id="PTHR33130">
    <property type="entry name" value="PUTATIVE (DUF1639)-RELATED"/>
    <property type="match status" value="1"/>
</dbReference>
<feature type="region of interest" description="Disordered" evidence="1">
    <location>
        <begin position="108"/>
        <end position="233"/>
    </location>
</feature>
<dbReference type="PANTHER" id="PTHR33130:SF43">
    <property type="entry name" value="OS01G0688600 PROTEIN"/>
    <property type="match status" value="1"/>
</dbReference>
<sequence>MNVKRPLPHLFPSLPPPSRKLPRPSRPTPCGLTTDPQRIQKPSPIPPLMMKSMEEDEVHERRAELPVENRTHSPPRPRLSQSRLHNFSFPTFSWGRHKLLRCMNLKGGAAGENAGSVVPAAAQHDPRADQKHATSSSSPEKAHPPLAPPGARDSKEADERSPEEGEGEESSSSAAAAAAAAMRPWNLRTRRAACSAPTENGRPRIPSSAAGSPSPLAAENSNLVAGPVRLRPDGAEKGERRKFLISLSREEIEEDFLLFKGTKPPRRPKKRQRIVQKQLDSLFPGLWLSEITPYSYKIDE</sequence>
<organism evidence="2 3">
    <name type="scientific">Cocos nucifera</name>
    <name type="common">Coconut palm</name>
    <dbReference type="NCBI Taxonomy" id="13894"/>
    <lineage>
        <taxon>Eukaryota</taxon>
        <taxon>Viridiplantae</taxon>
        <taxon>Streptophyta</taxon>
        <taxon>Embryophyta</taxon>
        <taxon>Tracheophyta</taxon>
        <taxon>Spermatophyta</taxon>
        <taxon>Magnoliopsida</taxon>
        <taxon>Liliopsida</taxon>
        <taxon>Arecaceae</taxon>
        <taxon>Arecoideae</taxon>
        <taxon>Cocoseae</taxon>
        <taxon>Attaleinae</taxon>
        <taxon>Cocos</taxon>
    </lineage>
</organism>
<dbReference type="OrthoDB" id="769821at2759"/>
<name>A0A8K0HYS0_COCNU</name>
<feature type="region of interest" description="Disordered" evidence="1">
    <location>
        <begin position="1"/>
        <end position="82"/>
    </location>
</feature>
<reference evidence="2" key="1">
    <citation type="journal article" date="2017" name="Gigascience">
        <title>The genome draft of coconut (Cocos nucifera).</title>
        <authorList>
            <person name="Xiao Y."/>
            <person name="Xu P."/>
            <person name="Fan H."/>
            <person name="Baudouin L."/>
            <person name="Xia W."/>
            <person name="Bocs S."/>
            <person name="Xu J."/>
            <person name="Li Q."/>
            <person name="Guo A."/>
            <person name="Zhou L."/>
            <person name="Li J."/>
            <person name="Wu Y."/>
            <person name="Ma Z."/>
            <person name="Armero A."/>
            <person name="Issali A.E."/>
            <person name="Liu N."/>
            <person name="Peng M."/>
            <person name="Yang Y."/>
        </authorList>
    </citation>
    <scope>NUCLEOTIDE SEQUENCE</scope>
    <source>
        <tissue evidence="2">Spear leaf of Hainan Tall coconut</tissue>
    </source>
</reference>
<evidence type="ECO:0000313" key="2">
    <source>
        <dbReference type="EMBL" id="KAG1330640.1"/>
    </source>
</evidence>
<dbReference type="AlphaFoldDB" id="A0A8K0HYS0"/>
<dbReference type="Proteomes" id="UP000797356">
    <property type="component" value="Chromosome 2"/>
</dbReference>
<gene>
    <name evidence="2" type="ORF">COCNU_02G006080</name>
</gene>
<protein>
    <recommendedName>
        <fullName evidence="4">DUF1639 family protein</fullName>
    </recommendedName>
</protein>
<evidence type="ECO:0000256" key="1">
    <source>
        <dbReference type="SAM" id="MobiDB-lite"/>
    </source>
</evidence>
<comment type="caution">
    <text evidence="2">The sequence shown here is derived from an EMBL/GenBank/DDBJ whole genome shotgun (WGS) entry which is preliminary data.</text>
</comment>
<feature type="compositionally biased region" description="Low complexity" evidence="1">
    <location>
        <begin position="170"/>
        <end position="181"/>
    </location>
</feature>
<evidence type="ECO:0008006" key="4">
    <source>
        <dbReference type="Google" id="ProtNLM"/>
    </source>
</evidence>
<evidence type="ECO:0000313" key="3">
    <source>
        <dbReference type="Proteomes" id="UP000797356"/>
    </source>
</evidence>
<accession>A0A8K0HYS0</accession>
<feature type="compositionally biased region" description="Low complexity" evidence="1">
    <location>
        <begin position="203"/>
        <end position="218"/>
    </location>
</feature>
<feature type="compositionally biased region" description="Basic and acidic residues" evidence="1">
    <location>
        <begin position="152"/>
        <end position="163"/>
    </location>
</feature>
<feature type="compositionally biased region" description="Basic and acidic residues" evidence="1">
    <location>
        <begin position="58"/>
        <end position="71"/>
    </location>
</feature>
<dbReference type="EMBL" id="CM017873">
    <property type="protein sequence ID" value="KAG1330640.1"/>
    <property type="molecule type" value="Genomic_DNA"/>
</dbReference>
<feature type="compositionally biased region" description="Pro residues" evidence="1">
    <location>
        <begin position="13"/>
        <end position="27"/>
    </location>
</feature>
<proteinExistence type="predicted"/>